<reference evidence="2 3" key="1">
    <citation type="journal article" date="2016" name="Mol. Biol. Evol.">
        <title>Comparative Genomics of Early-Diverging Mushroom-Forming Fungi Provides Insights into the Origins of Lignocellulose Decay Capabilities.</title>
        <authorList>
            <person name="Nagy L.G."/>
            <person name="Riley R."/>
            <person name="Tritt A."/>
            <person name="Adam C."/>
            <person name="Daum C."/>
            <person name="Floudas D."/>
            <person name="Sun H."/>
            <person name="Yadav J.S."/>
            <person name="Pangilinan J."/>
            <person name="Larsson K.H."/>
            <person name="Matsuura K."/>
            <person name="Barry K."/>
            <person name="Labutti K."/>
            <person name="Kuo R."/>
            <person name="Ohm R.A."/>
            <person name="Bhattacharya S.S."/>
            <person name="Shirouzu T."/>
            <person name="Yoshinaga Y."/>
            <person name="Martin F.M."/>
            <person name="Grigoriev I.V."/>
            <person name="Hibbett D.S."/>
        </authorList>
    </citation>
    <scope>NUCLEOTIDE SEQUENCE [LARGE SCALE GENOMIC DNA]</scope>
    <source>
        <strain evidence="2 3">HHB12029</strain>
    </source>
</reference>
<gene>
    <name evidence="2" type="ORF">EXIGLDRAFT_341032</name>
</gene>
<dbReference type="STRING" id="1314781.A0A165CHZ1"/>
<dbReference type="PANTHER" id="PTHR43735">
    <property type="entry name" value="APOPTOSIS-INDUCING FACTOR 1"/>
    <property type="match status" value="1"/>
</dbReference>
<sequence>MQLKNVLVIGSAYGGGRAARLLAQGLPKTHRVVIIDKHSHFNHLYLFPRYGVLPGHAQKAFIPDDFLDGYNAQPTRAPAAGQKPISSPSAAADVDGFPANVPLVVHAKVVSIEDGYVELDRDATDASVSQLVLTPEAEGVASVSRITDQLRNGLTFTDRHPKDRRARRRISWDYIVFATGCEMPPALAMEGRTKQEGVDYLTEQTKTVAHAKSILVAGGGALGIQYASDIADLYNNPEHADRRPAGPHPKNITLVHSRPRFMPLYKQALHDAIMRRLETLGVKVILDDRVEMPSVDERLKMEHNSFARTTRPVRTKKGKIIECDLVLQCTGQRPNSTLLREYMPDVVGEDGFVRVKPTLQAAGRIFAIGDVADAGVIKAGHTAWAMGTIAAENIISLINGAREGDLQEYQRTPPMIKVTLGLTNAAAETRPSPEHKDTVVVESSDNPVEGHWEVIWRSRGADPADPTK</sequence>
<dbReference type="SUPFAM" id="SSF51905">
    <property type="entry name" value="FAD/NAD(P)-binding domain"/>
    <property type="match status" value="1"/>
</dbReference>
<dbReference type="Gene3D" id="3.50.50.100">
    <property type="match status" value="2"/>
</dbReference>
<dbReference type="InParanoid" id="A0A165CHZ1"/>
<dbReference type="PANTHER" id="PTHR43735:SF2">
    <property type="entry name" value="FE-REGULATED PROTEIN 8"/>
    <property type="match status" value="1"/>
</dbReference>
<feature type="domain" description="FAD/NAD(P)-binding" evidence="1">
    <location>
        <begin position="5"/>
        <end position="387"/>
    </location>
</feature>
<evidence type="ECO:0000313" key="3">
    <source>
        <dbReference type="Proteomes" id="UP000077266"/>
    </source>
</evidence>
<organism evidence="2 3">
    <name type="scientific">Exidia glandulosa HHB12029</name>
    <dbReference type="NCBI Taxonomy" id="1314781"/>
    <lineage>
        <taxon>Eukaryota</taxon>
        <taxon>Fungi</taxon>
        <taxon>Dikarya</taxon>
        <taxon>Basidiomycota</taxon>
        <taxon>Agaricomycotina</taxon>
        <taxon>Agaricomycetes</taxon>
        <taxon>Auriculariales</taxon>
        <taxon>Exidiaceae</taxon>
        <taxon>Exidia</taxon>
    </lineage>
</organism>
<dbReference type="Pfam" id="PF07992">
    <property type="entry name" value="Pyr_redox_2"/>
    <property type="match status" value="1"/>
</dbReference>
<dbReference type="GO" id="GO:0004174">
    <property type="term" value="F:electron-transferring-flavoprotein dehydrogenase activity"/>
    <property type="evidence" value="ECO:0007669"/>
    <property type="project" value="TreeGrafter"/>
</dbReference>
<proteinExistence type="predicted"/>
<dbReference type="OrthoDB" id="202203at2759"/>
<evidence type="ECO:0000259" key="1">
    <source>
        <dbReference type="Pfam" id="PF07992"/>
    </source>
</evidence>
<dbReference type="Proteomes" id="UP000077266">
    <property type="component" value="Unassembled WGS sequence"/>
</dbReference>
<name>A0A165CHZ1_EXIGL</name>
<dbReference type="EMBL" id="KV426319">
    <property type="protein sequence ID" value="KZV82503.1"/>
    <property type="molecule type" value="Genomic_DNA"/>
</dbReference>
<dbReference type="PRINTS" id="PR00368">
    <property type="entry name" value="FADPNR"/>
</dbReference>
<protein>
    <submittedName>
        <fullName evidence="2">FAD/NAD(P)-binding domain-containing protein</fullName>
    </submittedName>
</protein>
<evidence type="ECO:0000313" key="2">
    <source>
        <dbReference type="EMBL" id="KZV82503.1"/>
    </source>
</evidence>
<keyword evidence="3" id="KW-1185">Reference proteome</keyword>
<dbReference type="GO" id="GO:0005737">
    <property type="term" value="C:cytoplasm"/>
    <property type="evidence" value="ECO:0007669"/>
    <property type="project" value="TreeGrafter"/>
</dbReference>
<dbReference type="InterPro" id="IPR036188">
    <property type="entry name" value="FAD/NAD-bd_sf"/>
</dbReference>
<accession>A0A165CHZ1</accession>
<dbReference type="InterPro" id="IPR023753">
    <property type="entry name" value="FAD/NAD-binding_dom"/>
</dbReference>
<dbReference type="GO" id="GO:0050660">
    <property type="term" value="F:flavin adenine dinucleotide binding"/>
    <property type="evidence" value="ECO:0007669"/>
    <property type="project" value="TreeGrafter"/>
</dbReference>
<dbReference type="PRINTS" id="PR00411">
    <property type="entry name" value="PNDRDTASEI"/>
</dbReference>
<dbReference type="AlphaFoldDB" id="A0A165CHZ1"/>